<keyword evidence="6" id="KW-0175">Coiled coil</keyword>
<keyword evidence="3" id="KW-0507">mRNA processing</keyword>
<dbReference type="PANTHER" id="PTHR15217">
    <property type="entry name" value="WILMS' TUMOR 1-ASSOCIATING PROTEIN"/>
    <property type="match status" value="1"/>
</dbReference>
<dbReference type="InterPro" id="IPR033757">
    <property type="entry name" value="WTAP"/>
</dbReference>
<comment type="caution">
    <text evidence="8">The sequence shown here is derived from an EMBL/GenBank/DDBJ whole genome shotgun (WGS) entry which is preliminary data.</text>
</comment>
<dbReference type="PANTHER" id="PTHR15217:SF4">
    <property type="entry name" value="FKBP12-INTERACTING PROTEIN OF 37 KDA"/>
    <property type="match status" value="1"/>
</dbReference>
<gene>
    <name evidence="8" type="ORF">ERUC_LOCUS22678</name>
</gene>
<evidence type="ECO:0000256" key="3">
    <source>
        <dbReference type="ARBA" id="ARBA00022664"/>
    </source>
</evidence>
<evidence type="ECO:0000256" key="2">
    <source>
        <dbReference type="ARBA" id="ARBA00010313"/>
    </source>
</evidence>
<dbReference type="GO" id="GO:0005634">
    <property type="term" value="C:nucleus"/>
    <property type="evidence" value="ECO:0007669"/>
    <property type="project" value="UniProtKB-SubCell"/>
</dbReference>
<dbReference type="Proteomes" id="UP001642260">
    <property type="component" value="Unassembled WGS sequence"/>
</dbReference>
<proteinExistence type="inferred from homology"/>
<evidence type="ECO:0000256" key="1">
    <source>
        <dbReference type="ARBA" id="ARBA00004123"/>
    </source>
</evidence>
<reference evidence="8 9" key="1">
    <citation type="submission" date="2022-03" db="EMBL/GenBank/DDBJ databases">
        <authorList>
            <person name="Macdonald S."/>
            <person name="Ahmed S."/>
            <person name="Newling K."/>
        </authorList>
    </citation>
    <scope>NUCLEOTIDE SEQUENCE [LARGE SCALE GENOMIC DNA]</scope>
</reference>
<comment type="similarity">
    <text evidence="2">Belongs to the fl(2)d family.</text>
</comment>
<protein>
    <recommendedName>
        <fullName evidence="10">FKBP12-interacting protein of 37 kDa</fullName>
    </recommendedName>
</protein>
<feature type="compositionally biased region" description="Polar residues" evidence="7">
    <location>
        <begin position="1"/>
        <end position="17"/>
    </location>
</feature>
<keyword evidence="9" id="KW-1185">Reference proteome</keyword>
<comment type="subcellular location">
    <subcellularLocation>
        <location evidence="1">Nucleus</location>
    </subcellularLocation>
</comment>
<dbReference type="GO" id="GO:0008380">
    <property type="term" value="P:RNA splicing"/>
    <property type="evidence" value="ECO:0007669"/>
    <property type="project" value="UniProtKB-KW"/>
</dbReference>
<keyword evidence="4" id="KW-0508">mRNA splicing</keyword>
<evidence type="ECO:0000313" key="8">
    <source>
        <dbReference type="EMBL" id="CAH8356923.1"/>
    </source>
</evidence>
<keyword evidence="5" id="KW-0539">Nucleus</keyword>
<feature type="region of interest" description="Disordered" evidence="7">
    <location>
        <begin position="137"/>
        <end position="157"/>
    </location>
</feature>
<feature type="region of interest" description="Disordered" evidence="7">
    <location>
        <begin position="1"/>
        <end position="30"/>
    </location>
</feature>
<evidence type="ECO:0008006" key="10">
    <source>
        <dbReference type="Google" id="ProtNLM"/>
    </source>
</evidence>
<dbReference type="AlphaFoldDB" id="A0ABC8KL87"/>
<evidence type="ECO:0000256" key="6">
    <source>
        <dbReference type="SAM" id="Coils"/>
    </source>
</evidence>
<dbReference type="EMBL" id="CAKOAT010224155">
    <property type="protein sequence ID" value="CAH8356923.1"/>
    <property type="molecule type" value="Genomic_DNA"/>
</dbReference>
<name>A0ABC8KL87_ERUVS</name>
<feature type="coiled-coil region" evidence="6">
    <location>
        <begin position="50"/>
        <end position="126"/>
    </location>
</feature>
<dbReference type="GO" id="GO:0006397">
    <property type="term" value="P:mRNA processing"/>
    <property type="evidence" value="ECO:0007669"/>
    <property type="project" value="UniProtKB-KW"/>
</dbReference>
<evidence type="ECO:0000256" key="5">
    <source>
        <dbReference type="ARBA" id="ARBA00023242"/>
    </source>
</evidence>
<organism evidence="8 9">
    <name type="scientific">Eruca vesicaria subsp. sativa</name>
    <name type="common">Garden rocket</name>
    <name type="synonym">Eruca sativa</name>
    <dbReference type="NCBI Taxonomy" id="29727"/>
    <lineage>
        <taxon>Eukaryota</taxon>
        <taxon>Viridiplantae</taxon>
        <taxon>Streptophyta</taxon>
        <taxon>Embryophyta</taxon>
        <taxon>Tracheophyta</taxon>
        <taxon>Spermatophyta</taxon>
        <taxon>Magnoliopsida</taxon>
        <taxon>eudicotyledons</taxon>
        <taxon>Gunneridae</taxon>
        <taxon>Pentapetalae</taxon>
        <taxon>rosids</taxon>
        <taxon>malvids</taxon>
        <taxon>Brassicales</taxon>
        <taxon>Brassicaceae</taxon>
        <taxon>Brassiceae</taxon>
        <taxon>Eruca</taxon>
    </lineage>
</organism>
<evidence type="ECO:0000256" key="4">
    <source>
        <dbReference type="ARBA" id="ARBA00023187"/>
    </source>
</evidence>
<accession>A0ABC8KL87</accession>
<evidence type="ECO:0000256" key="7">
    <source>
        <dbReference type="SAM" id="MobiDB-lite"/>
    </source>
</evidence>
<sequence length="229" mass="25293">MEDNHSASNATKPSGSKRSFEDDENSISNSKKCCICTKGDEEGVAAAAMIVSLKESLQNCEDKLASCQSELESAKTEIDKWNSAFKKESFVPARKSPEPGFVIDYIQTLRSSEKSLKEELEIAQMKLAIRDLKSQLKPESMKTDEDPEQQGSTHAGPSRIAYLENELRAANMEIAQLREVQGVRVDALEEAQATQAKEFELLKNMLAVALQKSQSLVLTAALENVDVHK</sequence>
<evidence type="ECO:0000313" key="9">
    <source>
        <dbReference type="Proteomes" id="UP001642260"/>
    </source>
</evidence>